<dbReference type="GO" id="GO:0035493">
    <property type="term" value="P:SNARE complex assembly"/>
    <property type="evidence" value="ECO:0007669"/>
    <property type="project" value="TreeGrafter"/>
</dbReference>
<organism evidence="3 4">
    <name type="scientific">Candida orthopsilosis (strain 90-125)</name>
    <name type="common">Yeast</name>
    <dbReference type="NCBI Taxonomy" id="1136231"/>
    <lineage>
        <taxon>Eukaryota</taxon>
        <taxon>Fungi</taxon>
        <taxon>Dikarya</taxon>
        <taxon>Ascomycota</taxon>
        <taxon>Saccharomycotina</taxon>
        <taxon>Pichiomycetes</taxon>
        <taxon>Debaryomycetaceae</taxon>
        <taxon>Candida/Lodderomyces clade</taxon>
        <taxon>Candida</taxon>
    </lineage>
</organism>
<evidence type="ECO:0000313" key="4">
    <source>
        <dbReference type="Proteomes" id="UP000005018"/>
    </source>
</evidence>
<dbReference type="GO" id="GO:0005768">
    <property type="term" value="C:endosome"/>
    <property type="evidence" value="ECO:0007669"/>
    <property type="project" value="TreeGrafter"/>
</dbReference>
<dbReference type="RefSeq" id="XP_003869513.1">
    <property type="nucleotide sequence ID" value="XM_003869464.1"/>
</dbReference>
<dbReference type="KEGG" id="cot:CORT_0D05390"/>
<reference evidence="3 4" key="1">
    <citation type="journal article" date="2012" name="PLoS ONE">
        <title>Sequence and analysis of the genome of the pathogenic yeast Candida orthopsilosis.</title>
        <authorList>
            <person name="Riccombeni A."/>
            <person name="Vidanes G."/>
            <person name="Proux-Wera E."/>
            <person name="Wolfe K.H."/>
            <person name="Butler G."/>
        </authorList>
    </citation>
    <scope>NUCLEOTIDE SEQUENCE [LARGE SCALE GENOMIC DNA]</scope>
    <source>
        <strain evidence="3 4">Co 90-125</strain>
    </source>
</reference>
<feature type="coiled-coil region" evidence="2">
    <location>
        <begin position="222"/>
        <end position="282"/>
    </location>
</feature>
<dbReference type="PANTHER" id="PTHR15157:SF5">
    <property type="entry name" value="UV RADIATION RESISTANCE-ASSOCIATED GENE PROTEIN"/>
    <property type="match status" value="1"/>
</dbReference>
<dbReference type="PANTHER" id="PTHR15157">
    <property type="entry name" value="UV RADIATION RESISTANCE-ASSOCIATED GENE PROTEIN"/>
    <property type="match status" value="1"/>
</dbReference>
<dbReference type="GeneID" id="14540304"/>
<dbReference type="HOGENOM" id="CLU_034106_0_0_1"/>
<name>H8X6D0_CANO9</name>
<sequence length="549" mass="63627">MNGNVGHPNKRKVLHTPRSKNNKLNDIRSIKFFNLYNQRADERELSNPHKRFGRRRSTLTLMPTISDALESEYDDSRKLIKFAKERIIDTLITIRLTKSDAVIYVSDVSYGDADPQFMVQLENVPAHIHRCIINLWSRCDSQWSLLCTYKIDLNKLKKERIVVEDDTFDMFKDNSLCVKLKDSWYTFPDMLVSRGSALDCNPYPEPILKPINSYTFDQLRSIDNITRSLKELEASKTKLKQQIHKYIHNIDFNNVNNIPTLLDQLNHKSKALELDIKKTKAANEASKSHIYSVKQKISDANELLSDFENVRELIKDKFEIYDHEIASVKKSRVGVKNEIKKRLKNDVLVINEVLPIRDISSVCFSILGFEFPHNLKSLKDICYYNTSGLKNHYYEPNFDSEFQWHEFTISQVNASLSFIVQLLTILSKITETPLLYKMVLFGNRSFIIDESKVYPIAGKNPSNATPPYKFPLYFDSKDVNNEKVLTSQGSIVMNQEFEYGLKLLSRNISRLVGYIKDDIYDDSSSGSIPSDCQDNFLWNLKYLELLMTA</sequence>
<dbReference type="EMBL" id="HE681722">
    <property type="protein sequence ID" value="CCG23378.1"/>
    <property type="molecule type" value="Genomic_DNA"/>
</dbReference>
<evidence type="ECO:0000313" key="3">
    <source>
        <dbReference type="EMBL" id="CCG23378.1"/>
    </source>
</evidence>
<gene>
    <name evidence="3" type="ORF">CORT_0D05390</name>
</gene>
<dbReference type="OrthoDB" id="72772at2759"/>
<dbReference type="GO" id="GO:0000149">
    <property type="term" value="F:SNARE binding"/>
    <property type="evidence" value="ECO:0007669"/>
    <property type="project" value="TreeGrafter"/>
</dbReference>
<dbReference type="eggNOG" id="ENOG502RS0Z">
    <property type="taxonomic scope" value="Eukaryota"/>
</dbReference>
<dbReference type="AlphaFoldDB" id="H8X6D0"/>
<dbReference type="Proteomes" id="UP000005018">
    <property type="component" value="Chromosome 4"/>
</dbReference>
<keyword evidence="1 2" id="KW-0175">Coiled coil</keyword>
<evidence type="ECO:0000256" key="1">
    <source>
        <dbReference type="ARBA" id="ARBA00023054"/>
    </source>
</evidence>
<proteinExistence type="predicted"/>
<evidence type="ECO:0000256" key="2">
    <source>
        <dbReference type="SAM" id="Coils"/>
    </source>
</evidence>
<accession>H8X6D0</accession>
<dbReference type="GO" id="GO:0000323">
    <property type="term" value="C:lytic vacuole"/>
    <property type="evidence" value="ECO:0007669"/>
    <property type="project" value="TreeGrafter"/>
</dbReference>
<protein>
    <submittedName>
        <fullName evidence="3">Uncharacterized protein</fullName>
    </submittedName>
</protein>
<keyword evidence="4" id="KW-1185">Reference proteome</keyword>